<sequence>MRHKCPNFVPSKSSRHPLLKSGLRGLLARPLPHRLSVNLRRDPRVDRGTLMGPMRVRLTPQPTLPMTTRRTVGVLRRVMGPYGHRFLAFWLRLKF</sequence>
<dbReference type="EMBL" id="JH817508">
    <property type="protein sequence ID" value="EKC32964.1"/>
    <property type="molecule type" value="Genomic_DNA"/>
</dbReference>
<evidence type="ECO:0000313" key="1">
    <source>
        <dbReference type="EMBL" id="EKC32964.1"/>
    </source>
</evidence>
<protein>
    <submittedName>
        <fullName evidence="1">Uncharacterized protein</fullName>
    </submittedName>
</protein>
<organism evidence="1">
    <name type="scientific">Magallana gigas</name>
    <name type="common">Pacific oyster</name>
    <name type="synonym">Crassostrea gigas</name>
    <dbReference type="NCBI Taxonomy" id="29159"/>
    <lineage>
        <taxon>Eukaryota</taxon>
        <taxon>Metazoa</taxon>
        <taxon>Spiralia</taxon>
        <taxon>Lophotrochozoa</taxon>
        <taxon>Mollusca</taxon>
        <taxon>Bivalvia</taxon>
        <taxon>Autobranchia</taxon>
        <taxon>Pteriomorphia</taxon>
        <taxon>Ostreida</taxon>
        <taxon>Ostreoidea</taxon>
        <taxon>Ostreidae</taxon>
        <taxon>Magallana</taxon>
    </lineage>
</organism>
<dbReference type="AlphaFoldDB" id="K1QPE2"/>
<reference evidence="1" key="1">
    <citation type="journal article" date="2012" name="Nature">
        <title>The oyster genome reveals stress adaptation and complexity of shell formation.</title>
        <authorList>
            <person name="Zhang G."/>
            <person name="Fang X."/>
            <person name="Guo X."/>
            <person name="Li L."/>
            <person name="Luo R."/>
            <person name="Xu F."/>
            <person name="Yang P."/>
            <person name="Zhang L."/>
            <person name="Wang X."/>
            <person name="Qi H."/>
            <person name="Xiong Z."/>
            <person name="Que H."/>
            <person name="Xie Y."/>
            <person name="Holland P.W."/>
            <person name="Paps J."/>
            <person name="Zhu Y."/>
            <person name="Wu F."/>
            <person name="Chen Y."/>
            <person name="Wang J."/>
            <person name="Peng C."/>
            <person name="Meng J."/>
            <person name="Yang L."/>
            <person name="Liu J."/>
            <person name="Wen B."/>
            <person name="Zhang N."/>
            <person name="Huang Z."/>
            <person name="Zhu Q."/>
            <person name="Feng Y."/>
            <person name="Mount A."/>
            <person name="Hedgecock D."/>
            <person name="Xu Z."/>
            <person name="Liu Y."/>
            <person name="Domazet-Loso T."/>
            <person name="Du Y."/>
            <person name="Sun X."/>
            <person name="Zhang S."/>
            <person name="Liu B."/>
            <person name="Cheng P."/>
            <person name="Jiang X."/>
            <person name="Li J."/>
            <person name="Fan D."/>
            <person name="Wang W."/>
            <person name="Fu W."/>
            <person name="Wang T."/>
            <person name="Wang B."/>
            <person name="Zhang J."/>
            <person name="Peng Z."/>
            <person name="Li Y."/>
            <person name="Li N."/>
            <person name="Wang J."/>
            <person name="Chen M."/>
            <person name="He Y."/>
            <person name="Tan F."/>
            <person name="Song X."/>
            <person name="Zheng Q."/>
            <person name="Huang R."/>
            <person name="Yang H."/>
            <person name="Du X."/>
            <person name="Chen L."/>
            <person name="Yang M."/>
            <person name="Gaffney P.M."/>
            <person name="Wang S."/>
            <person name="Luo L."/>
            <person name="She Z."/>
            <person name="Ming Y."/>
            <person name="Huang W."/>
            <person name="Zhang S."/>
            <person name="Huang B."/>
            <person name="Zhang Y."/>
            <person name="Qu T."/>
            <person name="Ni P."/>
            <person name="Miao G."/>
            <person name="Wang J."/>
            <person name="Wang Q."/>
            <person name="Steinberg C.E."/>
            <person name="Wang H."/>
            <person name="Li N."/>
            <person name="Qian L."/>
            <person name="Zhang G."/>
            <person name="Li Y."/>
            <person name="Yang H."/>
            <person name="Liu X."/>
            <person name="Wang J."/>
            <person name="Yin Y."/>
            <person name="Wang J."/>
        </authorList>
    </citation>
    <scope>NUCLEOTIDE SEQUENCE [LARGE SCALE GENOMIC DNA]</scope>
    <source>
        <strain evidence="1">05x7-T-G4-1.051#20</strain>
    </source>
</reference>
<dbReference type="InParanoid" id="K1QPE2"/>
<accession>K1QPE2</accession>
<gene>
    <name evidence="1" type="ORF">CGI_10006095</name>
</gene>
<name>K1QPE2_MAGGI</name>
<proteinExistence type="predicted"/>
<dbReference type="HOGENOM" id="CLU_2374798_0_0_1"/>